<evidence type="ECO:0000256" key="2">
    <source>
        <dbReference type="ARBA" id="ARBA00023125"/>
    </source>
</evidence>
<dbReference type="Pfam" id="PF13545">
    <property type="entry name" value="HTH_Crp_2"/>
    <property type="match status" value="1"/>
</dbReference>
<name>A0ABT1IE25_9PSEU</name>
<dbReference type="PROSITE" id="PS51063">
    <property type="entry name" value="HTH_CRP_2"/>
    <property type="match status" value="1"/>
</dbReference>
<dbReference type="InterPro" id="IPR036390">
    <property type="entry name" value="WH_DNA-bd_sf"/>
</dbReference>
<dbReference type="Gene3D" id="2.60.120.10">
    <property type="entry name" value="Jelly Rolls"/>
    <property type="match status" value="1"/>
</dbReference>
<dbReference type="SUPFAM" id="SSF46785">
    <property type="entry name" value="Winged helix' DNA-binding domain"/>
    <property type="match status" value="1"/>
</dbReference>
<keyword evidence="2" id="KW-0238">DNA-binding</keyword>
<dbReference type="SMART" id="SM00419">
    <property type="entry name" value="HTH_CRP"/>
    <property type="match status" value="1"/>
</dbReference>
<dbReference type="PANTHER" id="PTHR24567:SF28">
    <property type="entry name" value="LISTERIOLYSIN REGULATORY PROTEIN"/>
    <property type="match status" value="1"/>
</dbReference>
<dbReference type="CDD" id="cd00093">
    <property type="entry name" value="HTH_XRE"/>
    <property type="match status" value="1"/>
</dbReference>
<dbReference type="EMBL" id="JAMTCO010000008">
    <property type="protein sequence ID" value="MCP2270801.1"/>
    <property type="molecule type" value="Genomic_DNA"/>
</dbReference>
<dbReference type="InterPro" id="IPR012318">
    <property type="entry name" value="HTH_CRP"/>
</dbReference>
<reference evidence="6 7" key="1">
    <citation type="submission" date="2022-06" db="EMBL/GenBank/DDBJ databases">
        <title>Genomic Encyclopedia of Archaeal and Bacterial Type Strains, Phase II (KMG-II): from individual species to whole genera.</title>
        <authorList>
            <person name="Goeker M."/>
        </authorList>
    </citation>
    <scope>NUCLEOTIDE SEQUENCE [LARGE SCALE GENOMIC DNA]</scope>
    <source>
        <strain evidence="6 7">DSM 44255</strain>
    </source>
</reference>
<evidence type="ECO:0000259" key="5">
    <source>
        <dbReference type="PROSITE" id="PS51063"/>
    </source>
</evidence>
<protein>
    <submittedName>
        <fullName evidence="6">cAMP-binding domain of CRP or a regulatory subunit of cAMP-dependent protein kinases</fullName>
    </submittedName>
</protein>
<sequence>MSRLPTPIDPAAGPVAEFAAALRRLQDAAGARTRSVGEIGARTGIPRSTLYAALRGDRLPRREVVAALAREWGGDEARWLAKRAEIEQALTMVPVQPPVSGHAVTFTRDVLALWHENSTRREYRRGDTLAVEGDPGTTVQLVDRGFVKISKTGSGLTVTHGFRGPGTLVGETAAMASLRSSTTATAVTEVAASVLTSSRFLDLVAANRALASQVMRALAVHVLAQEDGRHSAAAKTGKDRLLEILRDLADNWGQPADDGSILIPIPLTQQDLAHMADLSLSSTARALAEFRQRGLVKTGYHHLRMLPVPHGGTGADE</sequence>
<accession>A0ABT1IE25</accession>
<dbReference type="PROSITE" id="PS50042">
    <property type="entry name" value="CNMP_BINDING_3"/>
    <property type="match status" value="1"/>
</dbReference>
<evidence type="ECO:0000259" key="4">
    <source>
        <dbReference type="PROSITE" id="PS50042"/>
    </source>
</evidence>
<gene>
    <name evidence="6" type="ORF">LV75_003313</name>
</gene>
<feature type="domain" description="Cyclic nucleotide-binding" evidence="4">
    <location>
        <begin position="121"/>
        <end position="204"/>
    </location>
</feature>
<dbReference type="CDD" id="cd00038">
    <property type="entry name" value="CAP_ED"/>
    <property type="match status" value="1"/>
</dbReference>
<evidence type="ECO:0000313" key="6">
    <source>
        <dbReference type="EMBL" id="MCP2270801.1"/>
    </source>
</evidence>
<dbReference type="InterPro" id="IPR000595">
    <property type="entry name" value="cNMP-bd_dom"/>
</dbReference>
<dbReference type="PANTHER" id="PTHR24567">
    <property type="entry name" value="CRP FAMILY TRANSCRIPTIONAL REGULATORY PROTEIN"/>
    <property type="match status" value="1"/>
</dbReference>
<dbReference type="InterPro" id="IPR018490">
    <property type="entry name" value="cNMP-bd_dom_sf"/>
</dbReference>
<keyword evidence="3" id="KW-0804">Transcription</keyword>
<keyword evidence="1" id="KW-0805">Transcription regulation</keyword>
<evidence type="ECO:0000313" key="7">
    <source>
        <dbReference type="Proteomes" id="UP001205185"/>
    </source>
</evidence>
<dbReference type="SUPFAM" id="SSF51206">
    <property type="entry name" value="cAMP-binding domain-like"/>
    <property type="match status" value="1"/>
</dbReference>
<proteinExistence type="predicted"/>
<dbReference type="InterPro" id="IPR014710">
    <property type="entry name" value="RmlC-like_jellyroll"/>
</dbReference>
<dbReference type="InterPro" id="IPR001387">
    <property type="entry name" value="Cro/C1-type_HTH"/>
</dbReference>
<dbReference type="SMART" id="SM00100">
    <property type="entry name" value="cNMP"/>
    <property type="match status" value="1"/>
</dbReference>
<evidence type="ECO:0000256" key="3">
    <source>
        <dbReference type="ARBA" id="ARBA00023163"/>
    </source>
</evidence>
<keyword evidence="7" id="KW-1185">Reference proteome</keyword>
<dbReference type="InterPro" id="IPR050397">
    <property type="entry name" value="Env_Response_Regulators"/>
</dbReference>
<comment type="caution">
    <text evidence="6">The sequence shown here is derived from an EMBL/GenBank/DDBJ whole genome shotgun (WGS) entry which is preliminary data.</text>
</comment>
<dbReference type="Pfam" id="PF00027">
    <property type="entry name" value="cNMP_binding"/>
    <property type="match status" value="1"/>
</dbReference>
<dbReference type="Proteomes" id="UP001205185">
    <property type="component" value="Unassembled WGS sequence"/>
</dbReference>
<evidence type="ECO:0000256" key="1">
    <source>
        <dbReference type="ARBA" id="ARBA00023015"/>
    </source>
</evidence>
<feature type="domain" description="HTH crp-type" evidence="5">
    <location>
        <begin position="235"/>
        <end position="309"/>
    </location>
</feature>
<organism evidence="6 7">
    <name type="scientific">Actinokineospora diospyrosa</name>
    <dbReference type="NCBI Taxonomy" id="103728"/>
    <lineage>
        <taxon>Bacteria</taxon>
        <taxon>Bacillati</taxon>
        <taxon>Actinomycetota</taxon>
        <taxon>Actinomycetes</taxon>
        <taxon>Pseudonocardiales</taxon>
        <taxon>Pseudonocardiaceae</taxon>
        <taxon>Actinokineospora</taxon>
    </lineage>
</organism>